<dbReference type="GO" id="GO:0007155">
    <property type="term" value="P:cell adhesion"/>
    <property type="evidence" value="ECO:0007669"/>
    <property type="project" value="UniProtKB-KW"/>
</dbReference>
<dbReference type="GO" id="GO:0042246">
    <property type="term" value="P:tissue regeneration"/>
    <property type="evidence" value="ECO:0007669"/>
    <property type="project" value="InterPro"/>
</dbReference>
<evidence type="ECO:0008006" key="11">
    <source>
        <dbReference type="Google" id="ProtNLM"/>
    </source>
</evidence>
<comment type="similarity">
    <text evidence="2">Belongs to the ninjurin family.</text>
</comment>
<reference evidence="9" key="1">
    <citation type="submission" date="2021-02" db="EMBL/GenBank/DDBJ databases">
        <authorList>
            <person name="Nowell W R."/>
        </authorList>
    </citation>
    <scope>NUCLEOTIDE SEQUENCE</scope>
</reference>
<dbReference type="AlphaFoldDB" id="A0A818ZFY4"/>
<keyword evidence="3 8" id="KW-0812">Transmembrane</keyword>
<proteinExistence type="inferred from homology"/>
<keyword evidence="5 8" id="KW-1133">Transmembrane helix</keyword>
<gene>
    <name evidence="9" type="ORF">JBS370_LOCUS13543</name>
</gene>
<keyword evidence="6 8" id="KW-0472">Membrane</keyword>
<comment type="subcellular location">
    <subcellularLocation>
        <location evidence="1">Membrane</location>
        <topology evidence="1">Multi-pass membrane protein</topology>
    </subcellularLocation>
</comment>
<feature type="region of interest" description="Disordered" evidence="7">
    <location>
        <begin position="1"/>
        <end position="63"/>
    </location>
</feature>
<dbReference type="EMBL" id="CAJOBD010001168">
    <property type="protein sequence ID" value="CAF3768553.1"/>
    <property type="molecule type" value="Genomic_DNA"/>
</dbReference>
<evidence type="ECO:0000256" key="8">
    <source>
        <dbReference type="SAM" id="Phobius"/>
    </source>
</evidence>
<evidence type="ECO:0000256" key="4">
    <source>
        <dbReference type="ARBA" id="ARBA00022889"/>
    </source>
</evidence>
<evidence type="ECO:0000256" key="3">
    <source>
        <dbReference type="ARBA" id="ARBA00022692"/>
    </source>
</evidence>
<evidence type="ECO:0000256" key="1">
    <source>
        <dbReference type="ARBA" id="ARBA00004141"/>
    </source>
</evidence>
<evidence type="ECO:0000256" key="5">
    <source>
        <dbReference type="ARBA" id="ARBA00022989"/>
    </source>
</evidence>
<dbReference type="GO" id="GO:0016020">
    <property type="term" value="C:membrane"/>
    <property type="evidence" value="ECO:0007669"/>
    <property type="project" value="UniProtKB-SubCell"/>
</dbReference>
<name>A0A818ZFY4_9BILA</name>
<dbReference type="Pfam" id="PF04923">
    <property type="entry name" value="Ninjurin"/>
    <property type="match status" value="1"/>
</dbReference>
<keyword evidence="4" id="KW-0130">Cell adhesion</keyword>
<evidence type="ECO:0000313" key="10">
    <source>
        <dbReference type="Proteomes" id="UP000663836"/>
    </source>
</evidence>
<dbReference type="Proteomes" id="UP000663836">
    <property type="component" value="Unassembled WGS sequence"/>
</dbReference>
<evidence type="ECO:0000256" key="2">
    <source>
        <dbReference type="ARBA" id="ARBA00008141"/>
    </source>
</evidence>
<accession>A0A818ZFY4</accession>
<evidence type="ECO:0000313" key="9">
    <source>
        <dbReference type="EMBL" id="CAF3768553.1"/>
    </source>
</evidence>
<feature type="transmembrane region" description="Helical" evidence="8">
    <location>
        <begin position="112"/>
        <end position="138"/>
    </location>
</feature>
<dbReference type="PANTHER" id="PTHR12316">
    <property type="entry name" value="NINJURIN-RELATED"/>
    <property type="match status" value="1"/>
</dbReference>
<feature type="transmembrane region" description="Helical" evidence="8">
    <location>
        <begin position="158"/>
        <end position="177"/>
    </location>
</feature>
<dbReference type="InterPro" id="IPR007007">
    <property type="entry name" value="Ninjurin"/>
</dbReference>
<evidence type="ECO:0000256" key="6">
    <source>
        <dbReference type="ARBA" id="ARBA00023136"/>
    </source>
</evidence>
<sequence length="198" mass="22543">MTSYNQQRAPFSPPMYPEPNDNDRPMPPPRVEFARHAQQEPLVPPRMDRQDGNNATRPNRMEPASENLVECSCNYNRYATKKTIGHGLLEFALLTSNAMQLRTLINQKQRDTIWLASLVLVCISILAQVLLAYILIIVGKGNIQNPEKQEKLEKYNNIALFITTLVSMINVIINMFMSTTSSTSYLDTQSLELLKKQT</sequence>
<dbReference type="PANTHER" id="PTHR12316:SF17">
    <property type="entry name" value="NINJURIN C, ISOFORM D"/>
    <property type="match status" value="1"/>
</dbReference>
<evidence type="ECO:0000256" key="7">
    <source>
        <dbReference type="SAM" id="MobiDB-lite"/>
    </source>
</evidence>
<organism evidence="9 10">
    <name type="scientific">Rotaria sordida</name>
    <dbReference type="NCBI Taxonomy" id="392033"/>
    <lineage>
        <taxon>Eukaryota</taxon>
        <taxon>Metazoa</taxon>
        <taxon>Spiralia</taxon>
        <taxon>Gnathifera</taxon>
        <taxon>Rotifera</taxon>
        <taxon>Eurotatoria</taxon>
        <taxon>Bdelloidea</taxon>
        <taxon>Philodinida</taxon>
        <taxon>Philodinidae</taxon>
        <taxon>Rotaria</taxon>
    </lineage>
</organism>
<protein>
    <recommendedName>
        <fullName evidence="11">Ninjurin-2</fullName>
    </recommendedName>
</protein>
<comment type="caution">
    <text evidence="9">The sequence shown here is derived from an EMBL/GenBank/DDBJ whole genome shotgun (WGS) entry which is preliminary data.</text>
</comment>